<evidence type="ECO:0000259" key="1">
    <source>
        <dbReference type="Pfam" id="PF03167"/>
    </source>
</evidence>
<protein>
    <recommendedName>
        <fullName evidence="1">Uracil-DNA glycosylase-like domain-containing protein</fullName>
    </recommendedName>
</protein>
<dbReference type="OrthoDB" id="307997at2"/>
<accession>D5XF88</accession>
<dbReference type="HOGENOM" id="CLU_096084_0_0_9"/>
<keyword evidence="3" id="KW-1185">Reference proteome</keyword>
<sequence>MQNDSILSLNQQIKDVYKECWREIEQLLIHEKDISYPQLLSIPESYIHATRKVMIIGQQPFEWGYQNGSRINIGPHFVESLLELYNKFDLGRHYSSSPFWQASNELFKLLNQGTDERGFLWSNLIKIDRQNKRPGFRVEEVLQRLALLPKEIRIANPEIVIFFTGPNYDDCINSTFDGIKYEQISDTYPLLALAKLIHSELPVHSYRLYHPNYLRRSKRWELIYFLASYINNN</sequence>
<proteinExistence type="predicted"/>
<dbReference type="KEGG" id="tjr:TherJR_1452"/>
<gene>
    <name evidence="2" type="ordered locus">TherJR_1452</name>
</gene>
<dbReference type="EMBL" id="CP002028">
    <property type="protein sequence ID" value="ADG82309.1"/>
    <property type="molecule type" value="Genomic_DNA"/>
</dbReference>
<dbReference type="InterPro" id="IPR005122">
    <property type="entry name" value="Uracil-DNA_glycosylase-like"/>
</dbReference>
<evidence type="ECO:0000313" key="3">
    <source>
        <dbReference type="Proteomes" id="UP000002377"/>
    </source>
</evidence>
<reference evidence="2 3" key="1">
    <citation type="submission" date="2010-05" db="EMBL/GenBank/DDBJ databases">
        <title>Complete sequence of Thermincola sp. JR.</title>
        <authorList>
            <consortium name="US DOE Joint Genome Institute"/>
            <person name="Lucas S."/>
            <person name="Copeland A."/>
            <person name="Lapidus A."/>
            <person name="Cheng J.-F."/>
            <person name="Bruce D."/>
            <person name="Goodwin L."/>
            <person name="Pitluck S."/>
            <person name="Chertkov O."/>
            <person name="Detter J.C."/>
            <person name="Han C."/>
            <person name="Tapia R."/>
            <person name="Land M."/>
            <person name="Hauser L."/>
            <person name="Kyrpides N."/>
            <person name="Mikhailova N."/>
            <person name="Hazen T.C."/>
            <person name="Woyke T."/>
        </authorList>
    </citation>
    <scope>NUCLEOTIDE SEQUENCE [LARGE SCALE GENOMIC DNA]</scope>
    <source>
        <strain evidence="2 3">JR</strain>
    </source>
</reference>
<dbReference type="InterPro" id="IPR036895">
    <property type="entry name" value="Uracil-DNA_glycosylase-like_sf"/>
</dbReference>
<dbReference type="RefSeq" id="WP_013120326.1">
    <property type="nucleotide sequence ID" value="NC_014152.1"/>
</dbReference>
<evidence type="ECO:0000313" key="2">
    <source>
        <dbReference type="EMBL" id="ADG82309.1"/>
    </source>
</evidence>
<dbReference type="AlphaFoldDB" id="D5XF88"/>
<feature type="domain" description="Uracil-DNA glycosylase-like" evidence="1">
    <location>
        <begin position="48"/>
        <end position="218"/>
    </location>
</feature>
<dbReference type="Pfam" id="PF03167">
    <property type="entry name" value="UDG"/>
    <property type="match status" value="1"/>
</dbReference>
<dbReference type="eggNOG" id="ENOG50337EA">
    <property type="taxonomic scope" value="Bacteria"/>
</dbReference>
<organism evidence="2 3">
    <name type="scientific">Thermincola potens (strain JR)</name>
    <dbReference type="NCBI Taxonomy" id="635013"/>
    <lineage>
        <taxon>Bacteria</taxon>
        <taxon>Bacillati</taxon>
        <taxon>Bacillota</taxon>
        <taxon>Clostridia</taxon>
        <taxon>Eubacteriales</taxon>
        <taxon>Thermincolaceae</taxon>
        <taxon>Thermincola</taxon>
    </lineage>
</organism>
<name>D5XF88_THEPJ</name>
<dbReference type="STRING" id="635013.TherJR_1452"/>
<dbReference type="Gene3D" id="3.40.470.10">
    <property type="entry name" value="Uracil-DNA glycosylase-like domain"/>
    <property type="match status" value="1"/>
</dbReference>
<dbReference type="Proteomes" id="UP000002377">
    <property type="component" value="Chromosome"/>
</dbReference>